<proteinExistence type="predicted"/>
<feature type="transmembrane region" description="Helical" evidence="1">
    <location>
        <begin position="62"/>
        <end position="79"/>
    </location>
</feature>
<gene>
    <name evidence="3" type="ORF">VRHSUH09_07630</name>
</gene>
<dbReference type="PANTHER" id="PTHR28008:SF1">
    <property type="entry name" value="DOMAIN PROTEIN, PUTATIVE (AFU_ORTHOLOGUE AFUA_3G10980)-RELATED"/>
    <property type="match status" value="1"/>
</dbReference>
<evidence type="ECO:0000313" key="3">
    <source>
        <dbReference type="EMBL" id="PQL12273.1"/>
    </source>
</evidence>
<dbReference type="InterPro" id="IPR006976">
    <property type="entry name" value="VanZ-like"/>
</dbReference>
<keyword evidence="1" id="KW-0472">Membrane</keyword>
<keyword evidence="4" id="KW-1185">Reference proteome</keyword>
<evidence type="ECO:0000259" key="2">
    <source>
        <dbReference type="Pfam" id="PF04892"/>
    </source>
</evidence>
<evidence type="ECO:0000313" key="4">
    <source>
        <dbReference type="Proteomes" id="UP000238774"/>
    </source>
</evidence>
<reference evidence="3 4" key="1">
    <citation type="submission" date="2018-01" db="EMBL/GenBank/DDBJ databases">
        <title>Draft genome sequences of clinical isolates and type strains of oral Veillonella including Veillonella infantum sp., nov.</title>
        <authorList>
            <person name="Mashima I."/>
            <person name="Liao Y.-C."/>
            <person name="Sabharwal A."/>
            <person name="Haase E.M."/>
            <person name="Nakazawa F."/>
            <person name="Scannapieco F.A."/>
        </authorList>
    </citation>
    <scope>NUCLEOTIDE SEQUENCE [LARGE SCALE GENOMIC DNA]</scope>
    <source>
        <strain evidence="3 4">JCM 15642</strain>
    </source>
</reference>
<organism evidence="3 4">
    <name type="scientific">Veillonella rogosae JCM 15642</name>
    <dbReference type="NCBI Taxonomy" id="1298595"/>
    <lineage>
        <taxon>Bacteria</taxon>
        <taxon>Bacillati</taxon>
        <taxon>Bacillota</taxon>
        <taxon>Negativicutes</taxon>
        <taxon>Veillonellales</taxon>
        <taxon>Veillonellaceae</taxon>
        <taxon>Veillonella</taxon>
    </lineage>
</organism>
<protein>
    <submittedName>
        <fullName evidence="3">VanZ family protein</fullName>
    </submittedName>
</protein>
<dbReference type="PANTHER" id="PTHR28008">
    <property type="entry name" value="DOMAIN PROTEIN, PUTATIVE (AFU_ORTHOLOGUE AFUA_3G10980)-RELATED"/>
    <property type="match status" value="1"/>
</dbReference>
<comment type="caution">
    <text evidence="3">The sequence shown here is derived from an EMBL/GenBank/DDBJ whole genome shotgun (WGS) entry which is preliminary data.</text>
</comment>
<feature type="domain" description="VanZ-like" evidence="2">
    <location>
        <begin position="8"/>
        <end position="134"/>
    </location>
</feature>
<keyword evidence="1" id="KW-1133">Transmembrane helix</keyword>
<keyword evidence="1" id="KW-0812">Transmembrane</keyword>
<dbReference type="Proteomes" id="UP000238774">
    <property type="component" value="Unassembled WGS sequence"/>
</dbReference>
<sequence length="141" mass="15760">MKKTISTVIILLIIAFIWSNSYQAKTDSVQLSMFFTTNIQPLLIKLGLHPNVNILDTYVRKLAHLTEFMALGAVIYYTFKQIFTTHIAKKSILLAICIASLDEVIQIYTPGRTATIGDVLLDTTGSMIGILIMKGLLKLFH</sequence>
<dbReference type="EMBL" id="PPCX01000010">
    <property type="protein sequence ID" value="PQL12273.1"/>
    <property type="molecule type" value="Genomic_DNA"/>
</dbReference>
<dbReference type="RefSeq" id="WP_105081824.1">
    <property type="nucleotide sequence ID" value="NZ_PPCX01000010.1"/>
</dbReference>
<accession>A0ABX5BXN0</accession>
<name>A0ABX5BXN0_9FIRM</name>
<evidence type="ECO:0000256" key="1">
    <source>
        <dbReference type="SAM" id="Phobius"/>
    </source>
</evidence>
<dbReference type="NCBIfam" id="NF037970">
    <property type="entry name" value="vanZ_1"/>
    <property type="match status" value="1"/>
</dbReference>
<dbReference type="Pfam" id="PF04892">
    <property type="entry name" value="VanZ"/>
    <property type="match status" value="1"/>
</dbReference>